<evidence type="ECO:0000313" key="4">
    <source>
        <dbReference type="Proteomes" id="UP000034076"/>
    </source>
</evidence>
<comment type="caution">
    <text evidence="3">The sequence shown here is derived from an EMBL/GenBank/DDBJ whole genome shotgun (WGS) entry which is preliminary data.</text>
</comment>
<accession>A0A0M2NMM7</accession>
<reference evidence="3 4" key="1">
    <citation type="submission" date="2015-04" db="EMBL/GenBank/DDBJ databases">
        <title>Draft genome sequence of bacteremic isolate Catabacter hongkongensis type strain HKU16T.</title>
        <authorList>
            <person name="Lau S.K."/>
            <person name="Teng J.L."/>
            <person name="Huang Y."/>
            <person name="Curreem S.O."/>
            <person name="Tsui S.K."/>
            <person name="Woo P.C."/>
        </authorList>
    </citation>
    <scope>NUCLEOTIDE SEQUENCE [LARGE SCALE GENOMIC DNA]</scope>
    <source>
        <strain evidence="3 4">HKU16</strain>
    </source>
</reference>
<keyword evidence="1" id="KW-0732">Signal</keyword>
<dbReference type="Proteomes" id="UP000034076">
    <property type="component" value="Unassembled WGS sequence"/>
</dbReference>
<organism evidence="3 4">
    <name type="scientific">Christensenella hongkongensis</name>
    <dbReference type="NCBI Taxonomy" id="270498"/>
    <lineage>
        <taxon>Bacteria</taxon>
        <taxon>Bacillati</taxon>
        <taxon>Bacillota</taxon>
        <taxon>Clostridia</taxon>
        <taxon>Christensenellales</taxon>
        <taxon>Christensenellaceae</taxon>
        <taxon>Christensenella</taxon>
    </lineage>
</organism>
<name>A0A0M2NMM7_9FIRM</name>
<dbReference type="OrthoDB" id="2356942at2"/>
<dbReference type="EMBL" id="LAYJ01000033">
    <property type="protein sequence ID" value="KKI52246.1"/>
    <property type="molecule type" value="Genomic_DNA"/>
</dbReference>
<sequence>MKQRRKIVLTTILTVIMVLAFASVAMAAGTADTDTSNASIQFTAGNLELKAVPALDFGQHAIDNATVDFGMTTDTATLQVADARGSGAGWKVMAQLGAFSVANGTTPIGSATITLTNGAPAGVGTTDTAPVVSTPITLAANGASTQVVSAALNSGRGTWNMVWQKANASINIPVASQQIGEHTATLTWTLEDSP</sequence>
<keyword evidence="4" id="KW-1185">Reference proteome</keyword>
<gene>
    <name evidence="3" type="ORF">CHK_0354</name>
</gene>
<feature type="chain" id="PRO_5018147708" evidence="1">
    <location>
        <begin position="28"/>
        <end position="194"/>
    </location>
</feature>
<dbReference type="InterPro" id="IPR027994">
    <property type="entry name" value="WxL_dom"/>
</dbReference>
<protein>
    <submittedName>
        <fullName evidence="3">Extracellular protein</fullName>
    </submittedName>
</protein>
<proteinExistence type="predicted"/>
<dbReference type="AlphaFoldDB" id="A0A0M2NMM7"/>
<feature type="signal peptide" evidence="1">
    <location>
        <begin position="1"/>
        <end position="27"/>
    </location>
</feature>
<evidence type="ECO:0000259" key="2">
    <source>
        <dbReference type="Pfam" id="PF13731"/>
    </source>
</evidence>
<dbReference type="RefSeq" id="WP_046442271.1">
    <property type="nucleotide sequence ID" value="NZ_JAXDTA010000177.1"/>
</dbReference>
<evidence type="ECO:0000256" key="1">
    <source>
        <dbReference type="SAM" id="SignalP"/>
    </source>
</evidence>
<dbReference type="STRING" id="270498.CHK_0354"/>
<evidence type="ECO:0000313" key="3">
    <source>
        <dbReference type="EMBL" id="KKI52246.1"/>
    </source>
</evidence>
<dbReference type="Pfam" id="PF13731">
    <property type="entry name" value="WxL"/>
    <property type="match status" value="1"/>
</dbReference>
<feature type="domain" description="WxL" evidence="2">
    <location>
        <begin position="39"/>
        <end position="194"/>
    </location>
</feature>